<organism evidence="1 2">
    <name type="scientific">Vibrio parahaemolyticus</name>
    <dbReference type="NCBI Taxonomy" id="670"/>
    <lineage>
        <taxon>Bacteria</taxon>
        <taxon>Pseudomonadati</taxon>
        <taxon>Pseudomonadota</taxon>
        <taxon>Gammaproteobacteria</taxon>
        <taxon>Vibrionales</taxon>
        <taxon>Vibrionaceae</taxon>
        <taxon>Vibrio</taxon>
    </lineage>
</organism>
<comment type="caution">
    <text evidence="1">The sequence shown here is derived from an EMBL/GenBank/DDBJ whole genome shotgun (WGS) entry which is preliminary data.</text>
</comment>
<reference evidence="1 2" key="1">
    <citation type="journal article" date="2017" name="Appl. Environ. Microbiol.">
        <title>Parallel evolution of two clades of a major Atlantic endemic Vibrio parahaemolyticus pathogen lineage by independent acquisition of related pathogenicity islands.</title>
        <authorList>
            <person name="Xu F."/>
            <person name="Gonzalez-Escalona N."/>
            <person name="Drees K.P."/>
            <person name="Sebra R.P."/>
            <person name="Cooper V.S."/>
            <person name="Jones S.H."/>
            <person name="Whistler C.A."/>
        </authorList>
    </citation>
    <scope>NUCLEOTIDE SEQUENCE [LARGE SCALE GENOMIC DNA]</scope>
    <source>
        <strain evidence="1 2">MAVP-3</strain>
    </source>
</reference>
<dbReference type="RefSeq" id="WP_005463260.1">
    <property type="nucleotide sequence ID" value="NZ_CAMFGX010000023.1"/>
</dbReference>
<dbReference type="EMBL" id="NIXT01000186">
    <property type="protein sequence ID" value="OXE33856.1"/>
    <property type="molecule type" value="Genomic_DNA"/>
</dbReference>
<proteinExistence type="predicted"/>
<accession>A0A227JFH9</accession>
<dbReference type="Proteomes" id="UP000214596">
    <property type="component" value="Unassembled WGS sequence"/>
</dbReference>
<name>A0A227JFH9_VIBPH</name>
<evidence type="ECO:0000313" key="1">
    <source>
        <dbReference type="EMBL" id="OXE33856.1"/>
    </source>
</evidence>
<gene>
    <name evidence="1" type="ORF">CA163_05320</name>
</gene>
<dbReference type="AlphaFoldDB" id="A0A227JFH9"/>
<evidence type="ECO:0000313" key="2">
    <source>
        <dbReference type="Proteomes" id="UP000214596"/>
    </source>
</evidence>
<dbReference type="GeneID" id="44140093"/>
<protein>
    <submittedName>
        <fullName evidence="1">Conjugal transfer protein TraA</fullName>
    </submittedName>
</protein>
<sequence length="50" mass="5835">MLQKAYELLDRRLDEKIREKNLKIPTIAAAKESINIVCQEKISSIEKMMT</sequence>